<dbReference type="GO" id="GO:1990281">
    <property type="term" value="C:efflux pump complex"/>
    <property type="evidence" value="ECO:0007669"/>
    <property type="project" value="TreeGrafter"/>
</dbReference>
<dbReference type="GO" id="GO:0015562">
    <property type="term" value="F:efflux transmembrane transporter activity"/>
    <property type="evidence" value="ECO:0007669"/>
    <property type="project" value="InterPro"/>
</dbReference>
<evidence type="ECO:0000259" key="5">
    <source>
        <dbReference type="Pfam" id="PF25954"/>
    </source>
</evidence>
<dbReference type="Gene3D" id="2.40.30.170">
    <property type="match status" value="1"/>
</dbReference>
<dbReference type="Gene3D" id="2.40.420.20">
    <property type="match status" value="1"/>
</dbReference>
<feature type="domain" description="Multidrug resistance protein MdtA-like barrel-sandwich hybrid" evidence="4">
    <location>
        <begin position="63"/>
        <end position="269"/>
    </location>
</feature>
<dbReference type="OrthoDB" id="2541666at2"/>
<dbReference type="Proteomes" id="UP000284219">
    <property type="component" value="Unassembled WGS sequence"/>
</dbReference>
<dbReference type="PROSITE" id="PS51257">
    <property type="entry name" value="PROKAR_LIPOPROTEIN"/>
    <property type="match status" value="1"/>
</dbReference>
<keyword evidence="8" id="KW-1185">Reference proteome</keyword>
<evidence type="ECO:0000256" key="1">
    <source>
        <dbReference type="ARBA" id="ARBA00009477"/>
    </source>
</evidence>
<dbReference type="Pfam" id="PF25989">
    <property type="entry name" value="YknX_C"/>
    <property type="match status" value="1"/>
</dbReference>
<evidence type="ECO:0000256" key="3">
    <source>
        <dbReference type="SAM" id="SignalP"/>
    </source>
</evidence>
<feature type="signal peptide" evidence="3">
    <location>
        <begin position="1"/>
        <end position="19"/>
    </location>
</feature>
<feature type="domain" description="CusB-like beta-barrel" evidence="5">
    <location>
        <begin position="286"/>
        <end position="358"/>
    </location>
</feature>
<comment type="caution">
    <text evidence="7">The sequence shown here is derived from an EMBL/GenBank/DDBJ whole genome shotgun (WGS) entry which is preliminary data.</text>
</comment>
<dbReference type="PANTHER" id="PTHR30469">
    <property type="entry name" value="MULTIDRUG RESISTANCE PROTEIN MDTA"/>
    <property type="match status" value="1"/>
</dbReference>
<name>A0A419SM31_9BACL</name>
<dbReference type="Gene3D" id="2.40.50.100">
    <property type="match status" value="2"/>
</dbReference>
<sequence length="438" mass="46592">MIKRGKWVLSILALSLAVAGCSSKEANTSVEDEETVPVQVEQAVEGLIRDQGGIAGKFEPNTTAHLSPKVNGKLSKVHVKVGQVVSQGDTLFTLDQVDLQNAVKQAEASYQVALANVRQAENSSEQGLDQAQSNVTQLEQSLKQSQNGIEQAQQAYDDAQANATRMKQLYEAGAISTVEWENAQSSLKNAKLALDNAVTALENTKASYENAKNSVGFAQAKSAVDVARASAAQALSGLENAREQLANATVKAPISGIVSAVNGAAGEMVGPQGPVVTIVDINPIIVKAHLSESEVTTANVGDPVTIEIPALSKTLEASVTTISPVMDEQLKAFPMEISVPNGDHQWKADMIVDILFNTADKQRKSIVAPRKAVFDEQGTRWVYKVTEENIVEKIEVATGHETSSEIEIISGVQSGDTIVVKGQTLLSDGAKVEIQNQE</sequence>
<gene>
    <name evidence="7" type="ORF">BEP19_04735</name>
</gene>
<feature type="chain" id="PRO_5038355755" evidence="3">
    <location>
        <begin position="20"/>
        <end position="438"/>
    </location>
</feature>
<keyword evidence="3" id="KW-0732">Signal</keyword>
<feature type="compositionally biased region" description="Polar residues" evidence="2">
    <location>
        <begin position="124"/>
        <end position="150"/>
    </location>
</feature>
<reference evidence="7 8" key="1">
    <citation type="submission" date="2016-08" db="EMBL/GenBank/DDBJ databases">
        <title>Novel Firmicute Genomes.</title>
        <authorList>
            <person name="Poppleton D.I."/>
            <person name="Gribaldo S."/>
        </authorList>
    </citation>
    <scope>NUCLEOTIDE SEQUENCE [LARGE SCALE GENOMIC DNA]</scope>
    <source>
        <strain evidence="7 8">RAOx-1</strain>
    </source>
</reference>
<evidence type="ECO:0000256" key="2">
    <source>
        <dbReference type="SAM" id="MobiDB-lite"/>
    </source>
</evidence>
<protein>
    <submittedName>
        <fullName evidence="7">Efflux transporter periplasmic adaptor subunit</fullName>
    </submittedName>
</protein>
<evidence type="ECO:0000313" key="7">
    <source>
        <dbReference type="EMBL" id="RKD25127.1"/>
    </source>
</evidence>
<dbReference type="RefSeq" id="WP_120188950.1">
    <property type="nucleotide sequence ID" value="NZ_MCHY01000007.1"/>
</dbReference>
<feature type="region of interest" description="Disordered" evidence="2">
    <location>
        <begin position="124"/>
        <end position="153"/>
    </location>
</feature>
<proteinExistence type="inferred from homology"/>
<dbReference type="NCBIfam" id="TIGR01730">
    <property type="entry name" value="RND_mfp"/>
    <property type="match status" value="1"/>
</dbReference>
<dbReference type="EMBL" id="MCHY01000007">
    <property type="protein sequence ID" value="RKD25127.1"/>
    <property type="molecule type" value="Genomic_DNA"/>
</dbReference>
<dbReference type="InterPro" id="IPR058792">
    <property type="entry name" value="Beta-barrel_RND_2"/>
</dbReference>
<dbReference type="Gene3D" id="1.10.287.470">
    <property type="entry name" value="Helix hairpin bin"/>
    <property type="match status" value="2"/>
</dbReference>
<dbReference type="Pfam" id="PF25954">
    <property type="entry name" value="Beta-barrel_RND_2"/>
    <property type="match status" value="1"/>
</dbReference>
<evidence type="ECO:0000259" key="6">
    <source>
        <dbReference type="Pfam" id="PF25989"/>
    </source>
</evidence>
<dbReference type="InterPro" id="IPR058625">
    <property type="entry name" value="MdtA-like_BSH"/>
</dbReference>
<dbReference type="SUPFAM" id="SSF111369">
    <property type="entry name" value="HlyD-like secretion proteins"/>
    <property type="match status" value="2"/>
</dbReference>
<feature type="domain" description="YknX-like C-terminal permuted SH3-like" evidence="6">
    <location>
        <begin position="367"/>
        <end position="434"/>
    </location>
</feature>
<accession>A0A419SM31</accession>
<organism evidence="7 8">
    <name type="scientific">Ammoniphilus oxalaticus</name>
    <dbReference type="NCBI Taxonomy" id="66863"/>
    <lineage>
        <taxon>Bacteria</taxon>
        <taxon>Bacillati</taxon>
        <taxon>Bacillota</taxon>
        <taxon>Bacilli</taxon>
        <taxon>Bacillales</taxon>
        <taxon>Paenibacillaceae</taxon>
        <taxon>Aneurinibacillus group</taxon>
        <taxon>Ammoniphilus</taxon>
    </lineage>
</organism>
<dbReference type="Pfam" id="PF25917">
    <property type="entry name" value="BSH_RND"/>
    <property type="match status" value="1"/>
</dbReference>
<evidence type="ECO:0000259" key="4">
    <source>
        <dbReference type="Pfam" id="PF25917"/>
    </source>
</evidence>
<evidence type="ECO:0000313" key="8">
    <source>
        <dbReference type="Proteomes" id="UP000284219"/>
    </source>
</evidence>
<comment type="similarity">
    <text evidence="1">Belongs to the membrane fusion protein (MFP) (TC 8.A.1) family.</text>
</comment>
<dbReference type="AlphaFoldDB" id="A0A419SM31"/>
<dbReference type="InterPro" id="IPR006143">
    <property type="entry name" value="RND_pump_MFP"/>
</dbReference>
<dbReference type="InterPro" id="IPR058637">
    <property type="entry name" value="YknX-like_C"/>
</dbReference>